<evidence type="ECO:0000313" key="2">
    <source>
        <dbReference type="Proteomes" id="UP001221142"/>
    </source>
</evidence>
<sequence length="157" mass="17751">MSQSFEMVAKYVHYVGSDLESLQFNHLKHETLTAVSNLDFSASVNLLHLSIDGAVYFDENTEVLAVSPRLLALLSNVARHTRLQTIEIRVEWEFPRLPELPLPLSRLGEMFRADELASLHTISFTSPLVYHDSDKIWPSVIAMLQASIADSRVVFIL</sequence>
<dbReference type="AlphaFoldDB" id="A0AAD7B537"/>
<proteinExistence type="predicted"/>
<accession>A0AAD7B537</accession>
<protein>
    <submittedName>
        <fullName evidence="1">Uncharacterized protein</fullName>
    </submittedName>
</protein>
<organism evidence="1 2">
    <name type="scientific">Roridomyces roridus</name>
    <dbReference type="NCBI Taxonomy" id="1738132"/>
    <lineage>
        <taxon>Eukaryota</taxon>
        <taxon>Fungi</taxon>
        <taxon>Dikarya</taxon>
        <taxon>Basidiomycota</taxon>
        <taxon>Agaricomycotina</taxon>
        <taxon>Agaricomycetes</taxon>
        <taxon>Agaricomycetidae</taxon>
        <taxon>Agaricales</taxon>
        <taxon>Marasmiineae</taxon>
        <taxon>Mycenaceae</taxon>
        <taxon>Roridomyces</taxon>
    </lineage>
</organism>
<gene>
    <name evidence="1" type="ORF">FB45DRAFT_942966</name>
</gene>
<evidence type="ECO:0000313" key="1">
    <source>
        <dbReference type="EMBL" id="KAJ7610218.1"/>
    </source>
</evidence>
<name>A0AAD7B537_9AGAR</name>
<dbReference type="EMBL" id="JARKIF010000036">
    <property type="protein sequence ID" value="KAJ7610218.1"/>
    <property type="molecule type" value="Genomic_DNA"/>
</dbReference>
<keyword evidence="2" id="KW-1185">Reference proteome</keyword>
<dbReference type="Proteomes" id="UP001221142">
    <property type="component" value="Unassembled WGS sequence"/>
</dbReference>
<reference evidence="1" key="1">
    <citation type="submission" date="2023-03" db="EMBL/GenBank/DDBJ databases">
        <title>Massive genome expansion in bonnet fungi (Mycena s.s.) driven by repeated elements and novel gene families across ecological guilds.</title>
        <authorList>
            <consortium name="Lawrence Berkeley National Laboratory"/>
            <person name="Harder C.B."/>
            <person name="Miyauchi S."/>
            <person name="Viragh M."/>
            <person name="Kuo A."/>
            <person name="Thoen E."/>
            <person name="Andreopoulos B."/>
            <person name="Lu D."/>
            <person name="Skrede I."/>
            <person name="Drula E."/>
            <person name="Henrissat B."/>
            <person name="Morin E."/>
            <person name="Kohler A."/>
            <person name="Barry K."/>
            <person name="LaButti K."/>
            <person name="Morin E."/>
            <person name="Salamov A."/>
            <person name="Lipzen A."/>
            <person name="Mereny Z."/>
            <person name="Hegedus B."/>
            <person name="Baldrian P."/>
            <person name="Stursova M."/>
            <person name="Weitz H."/>
            <person name="Taylor A."/>
            <person name="Grigoriev I.V."/>
            <person name="Nagy L.G."/>
            <person name="Martin F."/>
            <person name="Kauserud H."/>
        </authorList>
    </citation>
    <scope>NUCLEOTIDE SEQUENCE</scope>
    <source>
        <strain evidence="1">9284</strain>
    </source>
</reference>
<comment type="caution">
    <text evidence="1">The sequence shown here is derived from an EMBL/GenBank/DDBJ whole genome shotgun (WGS) entry which is preliminary data.</text>
</comment>